<dbReference type="OrthoDB" id="3944519at2"/>
<proteinExistence type="predicted"/>
<dbReference type="InterPro" id="IPR002372">
    <property type="entry name" value="PQQ_rpt_dom"/>
</dbReference>
<feature type="compositionally biased region" description="Pro residues" evidence="1">
    <location>
        <begin position="170"/>
        <end position="181"/>
    </location>
</feature>
<feature type="region of interest" description="Disordered" evidence="1">
    <location>
        <begin position="482"/>
        <end position="514"/>
    </location>
</feature>
<dbReference type="Gene3D" id="2.130.10.10">
    <property type="entry name" value="YVTN repeat-like/Quinoprotein amine dehydrogenase"/>
    <property type="match status" value="1"/>
</dbReference>
<keyword evidence="4" id="KW-1185">Reference proteome</keyword>
<dbReference type="AlphaFoldDB" id="A0A401YTK8"/>
<feature type="domain" description="Pyrrolo-quinoline quinone repeat" evidence="2">
    <location>
        <begin position="406"/>
        <end position="572"/>
    </location>
</feature>
<feature type="region of interest" description="Disordered" evidence="1">
    <location>
        <begin position="1"/>
        <end position="230"/>
    </location>
</feature>
<gene>
    <name evidence="3" type="ORF">EHYA_05653</name>
</gene>
<feature type="compositionally biased region" description="Pro residues" evidence="1">
    <location>
        <begin position="29"/>
        <end position="58"/>
    </location>
</feature>
<evidence type="ECO:0000259" key="2">
    <source>
        <dbReference type="Pfam" id="PF13360"/>
    </source>
</evidence>
<protein>
    <recommendedName>
        <fullName evidence="2">Pyrrolo-quinoline quinone repeat domain-containing protein</fullName>
    </recommendedName>
</protein>
<dbReference type="SUPFAM" id="SSF50998">
    <property type="entry name" value="Quinoprotein alcohol dehydrogenase-like"/>
    <property type="match status" value="1"/>
</dbReference>
<organism evidence="3 4">
    <name type="scientific">Embleya hyalina</name>
    <dbReference type="NCBI Taxonomy" id="516124"/>
    <lineage>
        <taxon>Bacteria</taxon>
        <taxon>Bacillati</taxon>
        <taxon>Actinomycetota</taxon>
        <taxon>Actinomycetes</taxon>
        <taxon>Kitasatosporales</taxon>
        <taxon>Streptomycetaceae</taxon>
        <taxon>Embleya</taxon>
    </lineage>
</organism>
<comment type="caution">
    <text evidence="3">The sequence shown here is derived from an EMBL/GenBank/DDBJ whole genome shotgun (WGS) entry which is preliminary data.</text>
</comment>
<dbReference type="InterPro" id="IPR011047">
    <property type="entry name" value="Quinoprotein_ADH-like_sf"/>
</dbReference>
<feature type="compositionally biased region" description="Low complexity" evidence="1">
    <location>
        <begin position="113"/>
        <end position="129"/>
    </location>
</feature>
<dbReference type="Pfam" id="PF13360">
    <property type="entry name" value="PQQ_2"/>
    <property type="match status" value="2"/>
</dbReference>
<dbReference type="EMBL" id="BIFH01000026">
    <property type="protein sequence ID" value="GCD97953.1"/>
    <property type="molecule type" value="Genomic_DNA"/>
</dbReference>
<name>A0A401YTK8_9ACTN</name>
<reference evidence="3 4" key="1">
    <citation type="submission" date="2018-12" db="EMBL/GenBank/DDBJ databases">
        <title>Draft genome sequence of Embleya hyalina NBRC 13850T.</title>
        <authorList>
            <person name="Komaki H."/>
            <person name="Hosoyama A."/>
            <person name="Kimura A."/>
            <person name="Ichikawa N."/>
            <person name="Tamura T."/>
        </authorList>
    </citation>
    <scope>NUCLEOTIDE SEQUENCE [LARGE SCALE GENOMIC DNA]</scope>
    <source>
        <strain evidence="3 4">NBRC 13850</strain>
    </source>
</reference>
<feature type="domain" description="Pyrrolo-quinoline quinone repeat" evidence="2">
    <location>
        <begin position="306"/>
        <end position="405"/>
    </location>
</feature>
<evidence type="ECO:0000313" key="3">
    <source>
        <dbReference type="EMBL" id="GCD97953.1"/>
    </source>
</evidence>
<dbReference type="RefSeq" id="WP_126639898.1">
    <property type="nucleotide sequence ID" value="NZ_BIFH01000026.1"/>
</dbReference>
<dbReference type="Proteomes" id="UP000286931">
    <property type="component" value="Unassembled WGS sequence"/>
</dbReference>
<sequence>MSTPQNPTDPQDPWDEHRRTRAASSEQPPFAPPQPTPAEQPPFAPPRPTPSGPPPFAPPGSNTSGRPDFAPPPAQGRPQPYDPAQGQAQPHGPGRAHPQPHVPHQGQAQPYDPARGQAQPHAPAQGQPQPHVPNQGQPQPHTRPAPYPQSSGGGGFVANPNLPLYDTHPPAGPHTYPPPHGGPGGPGGPGSPPYGPGGPTPTPPSSPMPLQPAPSDHHFVFGPPLSPDRVRTRRDRPVLLRSALLALAVLAVAGVGAVRQAVKDGNDYANSGEHVAVSWALKEGRDGPKPPASAAKDPRTLEGTWFQGDTVVRSERARVVAYRVDSGATAWEKPLPGGASMCAAGAETDGTIAVIVYGVGTACDRIAGIDVTSGTEAWSKPRAAKDTPAQERVAVSRGVAVSGDTAFRIRDGAQLWTANTVAAGCRVTGFRGGAALVANGQCAGADTVWALDPVTGKPAWTHTLPKGGPPGASPVVATSPVIVNEPTGSGGATRPTVLTDRGEPAYPIDTGNPLVGDARGTAPRLLADDRTIYVPGNNGRSVHASSSPGANQIIAIDRASGRVRWISELPAAVKVIGLSVDSKAAPIAVEPDGALRVWVNARGSKPPRLVRFDPNDGHITVLDEYPLRLGVSLAEAMPKPFEHDGRLFLVDETTTGLGYRLITGARGSS</sequence>
<feature type="compositionally biased region" description="Pro residues" evidence="1">
    <location>
        <begin position="189"/>
        <end position="212"/>
    </location>
</feature>
<accession>A0A401YTK8</accession>
<evidence type="ECO:0000313" key="4">
    <source>
        <dbReference type="Proteomes" id="UP000286931"/>
    </source>
</evidence>
<dbReference type="InterPro" id="IPR015943">
    <property type="entry name" value="WD40/YVTN_repeat-like_dom_sf"/>
</dbReference>
<evidence type="ECO:0000256" key="1">
    <source>
        <dbReference type="SAM" id="MobiDB-lite"/>
    </source>
</evidence>